<sequence length="237" mass="27377">MTKPSGFQFKQFFIAHDKCAMKVSTDSILLGSLTDVSNCSSILDIGTGTGLLAIMLAQRTANTSCYITALEIEPNAFQQALENTQQTIWKDRLSVQHCDFLHFQSIQKFDLIISNPPYFENGLTSQTIERDLARLAIQSHFNWLKCAKNFLSEEGKITFILPFEVAKKLITQAKEIGLYCIEHWDIITKPNSPPKRMIVTFCKKFQQSHRLFLTIYDENYQYTEQYKKITQPFYLNF</sequence>
<dbReference type="GO" id="GO:0003676">
    <property type="term" value="F:nucleic acid binding"/>
    <property type="evidence" value="ECO:0007669"/>
    <property type="project" value="InterPro"/>
</dbReference>
<organism evidence="8 9">
    <name type="scientific">Phocoenobacter skyensis</name>
    <dbReference type="NCBI Taxonomy" id="97481"/>
    <lineage>
        <taxon>Bacteria</taxon>
        <taxon>Pseudomonadati</taxon>
        <taxon>Pseudomonadota</taxon>
        <taxon>Gammaproteobacteria</taxon>
        <taxon>Pasteurellales</taxon>
        <taxon>Pasteurellaceae</taxon>
        <taxon>Phocoenobacter</taxon>
    </lineage>
</organism>
<gene>
    <name evidence="8" type="ORF">QJU97_01615</name>
</gene>
<keyword evidence="1 6" id="KW-0963">Cytoplasm</keyword>
<dbReference type="Gene3D" id="3.40.50.150">
    <property type="entry name" value="Vaccinia Virus protein VP39"/>
    <property type="match status" value="1"/>
</dbReference>
<accession>A0AAJ6NCJ3</accession>
<dbReference type="InterPro" id="IPR022882">
    <property type="entry name" value="tRNA_adenine-N6_MeTrfase"/>
</dbReference>
<evidence type="ECO:0000313" key="8">
    <source>
        <dbReference type="EMBL" id="MDP8174156.1"/>
    </source>
</evidence>
<dbReference type="AlphaFoldDB" id="A0AAJ6NCJ3"/>
<protein>
    <recommendedName>
        <fullName evidence="6">tRNA1(Val) (adenine(37)-N6)-methyltransferase</fullName>
        <ecNumber evidence="6">2.1.1.223</ecNumber>
    </recommendedName>
    <alternativeName>
        <fullName evidence="6">tRNA m6A37 methyltransferase</fullName>
    </alternativeName>
</protein>
<evidence type="ECO:0000256" key="6">
    <source>
        <dbReference type="HAMAP-Rule" id="MF_01872"/>
    </source>
</evidence>
<feature type="domain" description="Methyltransferase small" evidence="7">
    <location>
        <begin position="28"/>
        <end position="134"/>
    </location>
</feature>
<dbReference type="Proteomes" id="UP001231736">
    <property type="component" value="Unassembled WGS sequence"/>
</dbReference>
<evidence type="ECO:0000256" key="4">
    <source>
        <dbReference type="ARBA" id="ARBA00022691"/>
    </source>
</evidence>
<dbReference type="PROSITE" id="PS00092">
    <property type="entry name" value="N6_MTASE"/>
    <property type="match status" value="1"/>
</dbReference>
<dbReference type="RefSeq" id="WP_306375448.1">
    <property type="nucleotide sequence ID" value="NZ_JASAYT010000003.1"/>
</dbReference>
<name>A0AAJ6NCJ3_9PAST</name>
<dbReference type="PANTHER" id="PTHR47739">
    <property type="entry name" value="TRNA1(VAL) (ADENINE(37)-N6)-METHYLTRANSFERASE"/>
    <property type="match status" value="1"/>
</dbReference>
<dbReference type="Pfam" id="PF05175">
    <property type="entry name" value="MTS"/>
    <property type="match status" value="1"/>
</dbReference>
<comment type="caution">
    <text evidence="8">The sequence shown here is derived from an EMBL/GenBank/DDBJ whole genome shotgun (WGS) entry which is preliminary data.</text>
</comment>
<keyword evidence="2 6" id="KW-0489">Methyltransferase</keyword>
<comment type="similarity">
    <text evidence="6">Belongs to the methyltransferase superfamily. tRNA (adenine-N(6)-)-methyltransferase family.</text>
</comment>
<comment type="subcellular location">
    <subcellularLocation>
        <location evidence="6">Cytoplasm</location>
    </subcellularLocation>
</comment>
<keyword evidence="3 6" id="KW-0808">Transferase</keyword>
<dbReference type="GO" id="GO:0032259">
    <property type="term" value="P:methylation"/>
    <property type="evidence" value="ECO:0007669"/>
    <property type="project" value="UniProtKB-KW"/>
</dbReference>
<evidence type="ECO:0000259" key="7">
    <source>
        <dbReference type="Pfam" id="PF05175"/>
    </source>
</evidence>
<dbReference type="InterPro" id="IPR007848">
    <property type="entry name" value="Small_mtfrase_dom"/>
</dbReference>
<dbReference type="EC" id="2.1.1.223" evidence="6"/>
<evidence type="ECO:0000256" key="1">
    <source>
        <dbReference type="ARBA" id="ARBA00022490"/>
    </source>
</evidence>
<dbReference type="CDD" id="cd02440">
    <property type="entry name" value="AdoMet_MTases"/>
    <property type="match status" value="1"/>
</dbReference>
<dbReference type="GO" id="GO:0016430">
    <property type="term" value="F:tRNA (adenine-N6)-methyltransferase activity"/>
    <property type="evidence" value="ECO:0007669"/>
    <property type="project" value="UniProtKB-UniRule"/>
</dbReference>
<comment type="catalytic activity">
    <reaction evidence="6">
        <text>adenosine(37) in tRNA1(Val) + S-adenosyl-L-methionine = N(6)-methyladenosine(37) in tRNA1(Val) + S-adenosyl-L-homocysteine + H(+)</text>
        <dbReference type="Rhea" id="RHEA:43160"/>
        <dbReference type="Rhea" id="RHEA-COMP:10369"/>
        <dbReference type="Rhea" id="RHEA-COMP:10370"/>
        <dbReference type="ChEBI" id="CHEBI:15378"/>
        <dbReference type="ChEBI" id="CHEBI:57856"/>
        <dbReference type="ChEBI" id="CHEBI:59789"/>
        <dbReference type="ChEBI" id="CHEBI:74411"/>
        <dbReference type="ChEBI" id="CHEBI:74449"/>
        <dbReference type="EC" id="2.1.1.223"/>
    </reaction>
</comment>
<dbReference type="SUPFAM" id="SSF53335">
    <property type="entry name" value="S-adenosyl-L-methionine-dependent methyltransferases"/>
    <property type="match status" value="1"/>
</dbReference>
<dbReference type="GO" id="GO:0005737">
    <property type="term" value="C:cytoplasm"/>
    <property type="evidence" value="ECO:0007669"/>
    <property type="project" value="UniProtKB-SubCell"/>
</dbReference>
<dbReference type="InterPro" id="IPR002052">
    <property type="entry name" value="DNA_methylase_N6_adenine_CS"/>
</dbReference>
<dbReference type="EMBL" id="JASAYT010000003">
    <property type="protein sequence ID" value="MDP8174156.1"/>
    <property type="molecule type" value="Genomic_DNA"/>
</dbReference>
<keyword evidence="4 6" id="KW-0949">S-adenosyl-L-methionine</keyword>
<evidence type="ECO:0000256" key="3">
    <source>
        <dbReference type="ARBA" id="ARBA00022679"/>
    </source>
</evidence>
<dbReference type="InterPro" id="IPR029063">
    <property type="entry name" value="SAM-dependent_MTases_sf"/>
</dbReference>
<dbReference type="PANTHER" id="PTHR47739:SF1">
    <property type="entry name" value="TRNA1(VAL) (ADENINE(37)-N6)-METHYLTRANSFERASE"/>
    <property type="match status" value="1"/>
</dbReference>
<evidence type="ECO:0000313" key="9">
    <source>
        <dbReference type="Proteomes" id="UP001231736"/>
    </source>
</evidence>
<dbReference type="HAMAP" id="MF_01872">
    <property type="entry name" value="tRNA_methyltr_YfiC"/>
    <property type="match status" value="1"/>
</dbReference>
<evidence type="ECO:0000256" key="2">
    <source>
        <dbReference type="ARBA" id="ARBA00022603"/>
    </source>
</evidence>
<dbReference type="GO" id="GO:0008033">
    <property type="term" value="P:tRNA processing"/>
    <property type="evidence" value="ECO:0007669"/>
    <property type="project" value="UniProtKB-UniRule"/>
</dbReference>
<evidence type="ECO:0000256" key="5">
    <source>
        <dbReference type="ARBA" id="ARBA00022694"/>
    </source>
</evidence>
<keyword evidence="5 6" id="KW-0819">tRNA processing</keyword>
<proteinExistence type="inferred from homology"/>
<dbReference type="PRINTS" id="PR00507">
    <property type="entry name" value="N12N6MTFRASE"/>
</dbReference>
<dbReference type="InterPro" id="IPR050210">
    <property type="entry name" value="tRNA_Adenine-N(6)_MTase"/>
</dbReference>
<reference evidence="8" key="1">
    <citation type="journal article" date="2023" name="Front. Microbiol.">
        <title>Phylogeography and host specificity of Pasteurellaceae pathogenic to sea-farmed fish in the north-east Atlantic.</title>
        <authorList>
            <person name="Gulla S."/>
            <person name="Colquhoun D.J."/>
            <person name="Olsen A.B."/>
            <person name="Spilsberg B."/>
            <person name="Lagesen K."/>
            <person name="Aakesson C.P."/>
            <person name="Strom S."/>
            <person name="Manji F."/>
            <person name="Birkbeck T.H."/>
            <person name="Nilsen H.K."/>
        </authorList>
    </citation>
    <scope>NUCLEOTIDE SEQUENCE</scope>
    <source>
        <strain evidence="8">98B1</strain>
    </source>
</reference>
<comment type="function">
    <text evidence="6">Specifically methylates the adenine in position 37 of tRNA(1)(Val) (anticodon cmo5UAC).</text>
</comment>